<protein>
    <submittedName>
        <fullName evidence="2">15604_t:CDS:1</fullName>
    </submittedName>
</protein>
<feature type="transmembrane region" description="Helical" evidence="1">
    <location>
        <begin position="25"/>
        <end position="48"/>
    </location>
</feature>
<reference evidence="2" key="1">
    <citation type="submission" date="2021-06" db="EMBL/GenBank/DDBJ databases">
        <authorList>
            <person name="Kallberg Y."/>
            <person name="Tangrot J."/>
            <person name="Rosling A."/>
        </authorList>
    </citation>
    <scope>NUCLEOTIDE SEQUENCE</scope>
    <source>
        <strain evidence="2">CL551</strain>
    </source>
</reference>
<name>A0A9N9FD58_9GLOM</name>
<evidence type="ECO:0000313" key="2">
    <source>
        <dbReference type="EMBL" id="CAG8526856.1"/>
    </source>
</evidence>
<keyword evidence="3" id="KW-1185">Reference proteome</keyword>
<sequence>MSVQNVKRKQLAGTWGTPSSIKNSFFLFLMICSNDMFPYITTFIINTLTGYDRRSHKDEFRQGSYLRNKFSKYFCNHWSSSRQIKNRHPGNPGGTSLSSEDGGTLICSMRCEESVKNCRMVRPVGPRIQVRECRNHFPGFDYSLVSGFVKHAPNFQSELTHL</sequence>
<keyword evidence="1" id="KW-1133">Transmembrane helix</keyword>
<gene>
    <name evidence="2" type="ORF">AMORRO_LOCUS4480</name>
</gene>
<evidence type="ECO:0000256" key="1">
    <source>
        <dbReference type="SAM" id="Phobius"/>
    </source>
</evidence>
<evidence type="ECO:0000313" key="3">
    <source>
        <dbReference type="Proteomes" id="UP000789342"/>
    </source>
</evidence>
<dbReference type="EMBL" id="CAJVPV010002470">
    <property type="protein sequence ID" value="CAG8526856.1"/>
    <property type="molecule type" value="Genomic_DNA"/>
</dbReference>
<comment type="caution">
    <text evidence="2">The sequence shown here is derived from an EMBL/GenBank/DDBJ whole genome shotgun (WGS) entry which is preliminary data.</text>
</comment>
<keyword evidence="1" id="KW-0472">Membrane</keyword>
<dbReference type="Proteomes" id="UP000789342">
    <property type="component" value="Unassembled WGS sequence"/>
</dbReference>
<proteinExistence type="predicted"/>
<dbReference type="AlphaFoldDB" id="A0A9N9FD58"/>
<keyword evidence="1" id="KW-0812">Transmembrane</keyword>
<organism evidence="2 3">
    <name type="scientific">Acaulospora morrowiae</name>
    <dbReference type="NCBI Taxonomy" id="94023"/>
    <lineage>
        <taxon>Eukaryota</taxon>
        <taxon>Fungi</taxon>
        <taxon>Fungi incertae sedis</taxon>
        <taxon>Mucoromycota</taxon>
        <taxon>Glomeromycotina</taxon>
        <taxon>Glomeromycetes</taxon>
        <taxon>Diversisporales</taxon>
        <taxon>Acaulosporaceae</taxon>
        <taxon>Acaulospora</taxon>
    </lineage>
</organism>
<accession>A0A9N9FD58</accession>